<organism evidence="5 6">
    <name type="scientific">Candidatus Anaerobiospirillum pullistercoris</name>
    <dbReference type="NCBI Taxonomy" id="2838452"/>
    <lineage>
        <taxon>Bacteria</taxon>
        <taxon>Pseudomonadati</taxon>
        <taxon>Pseudomonadota</taxon>
        <taxon>Gammaproteobacteria</taxon>
        <taxon>Aeromonadales</taxon>
        <taxon>Succinivibrionaceae</taxon>
        <taxon>Anaerobiospirillum</taxon>
    </lineage>
</organism>
<reference evidence="5" key="2">
    <citation type="submission" date="2021-04" db="EMBL/GenBank/DDBJ databases">
        <authorList>
            <person name="Gilroy R."/>
        </authorList>
    </citation>
    <scope>NUCLEOTIDE SEQUENCE</scope>
    <source>
        <strain evidence="5">USASDec5-558</strain>
    </source>
</reference>
<evidence type="ECO:0000259" key="4">
    <source>
        <dbReference type="Pfam" id="PF12682"/>
    </source>
</evidence>
<evidence type="ECO:0000313" key="5">
    <source>
        <dbReference type="EMBL" id="HIX55852.1"/>
    </source>
</evidence>
<evidence type="ECO:0000256" key="1">
    <source>
        <dbReference type="ARBA" id="ARBA00022630"/>
    </source>
</evidence>
<protein>
    <recommendedName>
        <fullName evidence="4">Flavodoxin-like domain-containing protein</fullName>
    </recommendedName>
</protein>
<proteinExistence type="predicted"/>
<dbReference type="Pfam" id="PF12682">
    <property type="entry name" value="Flavodoxin_4"/>
    <property type="match status" value="1"/>
</dbReference>
<reference evidence="5" key="1">
    <citation type="journal article" date="2021" name="PeerJ">
        <title>Extensive microbial diversity within the chicken gut microbiome revealed by metagenomics and culture.</title>
        <authorList>
            <person name="Gilroy R."/>
            <person name="Ravi A."/>
            <person name="Getino M."/>
            <person name="Pursley I."/>
            <person name="Horton D.L."/>
            <person name="Alikhan N.F."/>
            <person name="Baker D."/>
            <person name="Gharbi K."/>
            <person name="Hall N."/>
            <person name="Watson M."/>
            <person name="Adriaenssens E.M."/>
            <person name="Foster-Nyarko E."/>
            <person name="Jarju S."/>
            <person name="Secka A."/>
            <person name="Antonio M."/>
            <person name="Oren A."/>
            <person name="Chaudhuri R.R."/>
            <person name="La Ragione R."/>
            <person name="Hildebrand F."/>
            <person name="Pallen M.J."/>
        </authorList>
    </citation>
    <scope>NUCLEOTIDE SEQUENCE</scope>
    <source>
        <strain evidence="5">USASDec5-558</strain>
    </source>
</reference>
<dbReference type="SUPFAM" id="SSF52218">
    <property type="entry name" value="Flavoproteins"/>
    <property type="match status" value="1"/>
</dbReference>
<dbReference type="Gene3D" id="3.40.50.360">
    <property type="match status" value="1"/>
</dbReference>
<dbReference type="EMBL" id="DXEV01000002">
    <property type="protein sequence ID" value="HIX55852.1"/>
    <property type="molecule type" value="Genomic_DNA"/>
</dbReference>
<feature type="chain" id="PRO_5039718460" description="Flavodoxin-like domain-containing protein" evidence="3">
    <location>
        <begin position="25"/>
        <end position="202"/>
    </location>
</feature>
<dbReference type="PANTHER" id="PTHR39201">
    <property type="entry name" value="EXPORTED PROTEIN-RELATED"/>
    <property type="match status" value="1"/>
</dbReference>
<feature type="domain" description="Flavodoxin-like" evidence="4">
    <location>
        <begin position="54"/>
        <end position="174"/>
    </location>
</feature>
<dbReference type="AlphaFoldDB" id="A0A9D2AZE9"/>
<keyword evidence="2" id="KW-0288">FMN</keyword>
<gene>
    <name evidence="5" type="ORF">H9850_00045</name>
</gene>
<name>A0A9D2AZE9_9GAMM</name>
<dbReference type="GO" id="GO:0010181">
    <property type="term" value="F:FMN binding"/>
    <property type="evidence" value="ECO:0007669"/>
    <property type="project" value="InterPro"/>
</dbReference>
<dbReference type="Proteomes" id="UP000886829">
    <property type="component" value="Unassembled WGS sequence"/>
</dbReference>
<evidence type="ECO:0000256" key="3">
    <source>
        <dbReference type="SAM" id="SignalP"/>
    </source>
</evidence>
<dbReference type="InterPro" id="IPR008254">
    <property type="entry name" value="Flavodoxin/NO_synth"/>
</dbReference>
<comment type="caution">
    <text evidence="5">The sequence shown here is derived from an EMBL/GenBank/DDBJ whole genome shotgun (WGS) entry which is preliminary data.</text>
</comment>
<accession>A0A9D2AZE9</accession>
<dbReference type="PANTHER" id="PTHR39201:SF1">
    <property type="entry name" value="FLAVODOXIN-LIKE DOMAIN-CONTAINING PROTEIN"/>
    <property type="match status" value="1"/>
</dbReference>
<evidence type="ECO:0000313" key="6">
    <source>
        <dbReference type="Proteomes" id="UP000886829"/>
    </source>
</evidence>
<keyword evidence="3" id="KW-0732">Signal</keyword>
<sequence>MFRWQKLVVGAVLSAAAFSLSAVANLAAAAAPQNAVVVYYTLLHNRDEGDENGVGKTQRVAQEIAKQTNSTLLEIKNVKKYPADYDETVDIARDELNQGVKLPMAAPVDVSAYQDIYLGMPCWWSSYPRVFATWFESQDFSGKNIYVFVTHGGSRYGRIINDIKAAVPNANVQPLLEMHDGDVYDYSDEELAEEVSQALGEL</sequence>
<keyword evidence="1" id="KW-0285">Flavoprotein</keyword>
<evidence type="ECO:0000256" key="2">
    <source>
        <dbReference type="ARBA" id="ARBA00022643"/>
    </source>
</evidence>
<feature type="signal peptide" evidence="3">
    <location>
        <begin position="1"/>
        <end position="24"/>
    </location>
</feature>
<dbReference type="InterPro" id="IPR029039">
    <property type="entry name" value="Flavoprotein-like_sf"/>
</dbReference>